<evidence type="ECO:0000256" key="1">
    <source>
        <dbReference type="ARBA" id="ARBA00004141"/>
    </source>
</evidence>
<dbReference type="PROSITE" id="PS00428">
    <property type="entry name" value="FTSW_RODA_SPOVE"/>
    <property type="match status" value="1"/>
</dbReference>
<dbReference type="Proteomes" id="UP001519294">
    <property type="component" value="Unassembled WGS sequence"/>
</dbReference>
<feature type="transmembrane region" description="Helical" evidence="6">
    <location>
        <begin position="12"/>
        <end position="31"/>
    </location>
</feature>
<evidence type="ECO:0000313" key="8">
    <source>
        <dbReference type="Proteomes" id="UP001519294"/>
    </source>
</evidence>
<reference evidence="7 8" key="1">
    <citation type="submission" date="2021-03" db="EMBL/GenBank/DDBJ databases">
        <title>Genomic Encyclopedia of Type Strains, Phase IV (KMG-IV): sequencing the most valuable type-strain genomes for metagenomic binning, comparative biology and taxonomic classification.</title>
        <authorList>
            <person name="Goeker M."/>
        </authorList>
    </citation>
    <scope>NUCLEOTIDE SEQUENCE [LARGE SCALE GENOMIC DNA]</scope>
    <source>
        <strain evidence="7 8">DSM 25790</strain>
    </source>
</reference>
<keyword evidence="3" id="KW-0133">Cell shape</keyword>
<comment type="subcellular location">
    <subcellularLocation>
        <location evidence="1">Membrane</location>
        <topology evidence="1">Multi-pass membrane protein</topology>
    </subcellularLocation>
</comment>
<feature type="transmembrane region" description="Helical" evidence="6">
    <location>
        <begin position="43"/>
        <end position="61"/>
    </location>
</feature>
<name>A0ABS4SCH8_9BACI</name>
<keyword evidence="4 6" id="KW-1133">Transmembrane helix</keyword>
<accession>A0ABS4SCH8</accession>
<evidence type="ECO:0000256" key="5">
    <source>
        <dbReference type="ARBA" id="ARBA00023136"/>
    </source>
</evidence>
<comment type="caution">
    <text evidence="7">The sequence shown here is derived from an EMBL/GenBank/DDBJ whole genome shotgun (WGS) entry which is preliminary data.</text>
</comment>
<dbReference type="InterPro" id="IPR018365">
    <property type="entry name" value="Cell_cycle_FtsW-rel_CS"/>
</dbReference>
<dbReference type="Pfam" id="PF01098">
    <property type="entry name" value="FTSW_RODA_SPOVE"/>
    <property type="match status" value="1"/>
</dbReference>
<feature type="transmembrane region" description="Helical" evidence="6">
    <location>
        <begin position="288"/>
        <end position="308"/>
    </location>
</feature>
<feature type="transmembrane region" description="Helical" evidence="6">
    <location>
        <begin position="142"/>
        <end position="163"/>
    </location>
</feature>
<keyword evidence="8" id="KW-1185">Reference proteome</keyword>
<evidence type="ECO:0000256" key="2">
    <source>
        <dbReference type="ARBA" id="ARBA00022692"/>
    </source>
</evidence>
<evidence type="ECO:0000313" key="7">
    <source>
        <dbReference type="EMBL" id="MBP2259037.1"/>
    </source>
</evidence>
<keyword evidence="5 6" id="KW-0472">Membrane</keyword>
<protein>
    <submittedName>
        <fullName evidence="7">Rod shape determining protein RodA</fullName>
    </submittedName>
</protein>
<feature type="transmembrane region" description="Helical" evidence="6">
    <location>
        <begin position="73"/>
        <end position="90"/>
    </location>
</feature>
<feature type="transmembrane region" description="Helical" evidence="6">
    <location>
        <begin position="320"/>
        <end position="340"/>
    </location>
</feature>
<evidence type="ECO:0000256" key="6">
    <source>
        <dbReference type="SAM" id="Phobius"/>
    </source>
</evidence>
<sequence>MSKRQSYYIQHDFIFLLFLCICISLVAIYNAQHLEQYAGNNFVLKQLAWFTVGALFVAAIQFLDLDQLYKMSVYAYAFGVLILIILFLSPESIARTINGAKSWFTSIPGLSLQPAEFTKITTILYLAAVISKHKEKYRKSTLKSDVMLLAKLAAVTALPVFFVFQQPDFGTSVVFLFIAGMLVILSGIDWKIIVTLILGMLLIAAASIALIVKFPDAATAIGIKPYQADRVLTWFDPNSQSGNDRFHIERSMSAIGSGQLTGKGMSSLQVQLPEAHTDFIFSVIGESFGFIGSAAVIFVYFLLLYKLVTLGLKIYQYNDFGAYLCFGFMSLLLIHAFQNIGMTIGIMPITGIPLLLISYGGSSILSTMLGFGLVYRVAVEYTIQNDYLFK</sequence>
<dbReference type="PANTHER" id="PTHR30474:SF1">
    <property type="entry name" value="PEPTIDOGLYCAN GLYCOSYLTRANSFERASE MRDB"/>
    <property type="match status" value="1"/>
</dbReference>
<keyword evidence="2 6" id="KW-0812">Transmembrane</keyword>
<organism evidence="7 8">
    <name type="scientific">Virgibacillus alimentarius</name>
    <dbReference type="NCBI Taxonomy" id="698769"/>
    <lineage>
        <taxon>Bacteria</taxon>
        <taxon>Bacillati</taxon>
        <taxon>Bacillota</taxon>
        <taxon>Bacilli</taxon>
        <taxon>Bacillales</taxon>
        <taxon>Bacillaceae</taxon>
        <taxon>Virgibacillus</taxon>
    </lineage>
</organism>
<evidence type="ECO:0000256" key="4">
    <source>
        <dbReference type="ARBA" id="ARBA00022989"/>
    </source>
</evidence>
<feature type="transmembrane region" description="Helical" evidence="6">
    <location>
        <begin position="192"/>
        <end position="212"/>
    </location>
</feature>
<dbReference type="InterPro" id="IPR001182">
    <property type="entry name" value="FtsW/RodA"/>
</dbReference>
<dbReference type="PANTHER" id="PTHR30474">
    <property type="entry name" value="CELL CYCLE PROTEIN"/>
    <property type="match status" value="1"/>
</dbReference>
<dbReference type="EMBL" id="JAGIKX010000048">
    <property type="protein sequence ID" value="MBP2259037.1"/>
    <property type="molecule type" value="Genomic_DNA"/>
</dbReference>
<gene>
    <name evidence="7" type="ORF">J2Z81_003025</name>
</gene>
<feature type="transmembrane region" description="Helical" evidence="6">
    <location>
        <begin position="169"/>
        <end position="185"/>
    </location>
</feature>
<dbReference type="RefSeq" id="WP_226371688.1">
    <property type="nucleotide sequence ID" value="NZ_JAGIKX010000048.1"/>
</dbReference>
<feature type="transmembrane region" description="Helical" evidence="6">
    <location>
        <begin position="352"/>
        <end position="375"/>
    </location>
</feature>
<proteinExistence type="predicted"/>
<evidence type="ECO:0000256" key="3">
    <source>
        <dbReference type="ARBA" id="ARBA00022960"/>
    </source>
</evidence>